<dbReference type="RefSeq" id="XP_002430469.1">
    <property type="nucleotide sequence ID" value="XM_002430424.1"/>
</dbReference>
<reference evidence="1" key="1">
    <citation type="submission" date="2007-04" db="EMBL/GenBank/DDBJ databases">
        <title>Annotation of Pediculus humanus corporis strain USDA.</title>
        <authorList>
            <person name="Kirkness E."/>
            <person name="Hannick L."/>
            <person name="Hass B."/>
            <person name="Bruggner R."/>
            <person name="Lawson D."/>
            <person name="Bidwell S."/>
            <person name="Joardar V."/>
            <person name="Caler E."/>
            <person name="Walenz B."/>
            <person name="Inman J."/>
            <person name="Schobel S."/>
            <person name="Galinsky K."/>
            <person name="Amedeo P."/>
            <person name="Strausberg R."/>
        </authorList>
    </citation>
    <scope>NUCLEOTIDE SEQUENCE</scope>
    <source>
        <strain evidence="1">USDA</strain>
    </source>
</reference>
<evidence type="ECO:0000313" key="2">
    <source>
        <dbReference type="EnsemblMetazoa" id="PHUM483810-PA"/>
    </source>
</evidence>
<keyword evidence="3" id="KW-1185">Reference proteome</keyword>
<dbReference type="EnsemblMetazoa" id="PHUM483810-RA">
    <property type="protein sequence ID" value="PHUM483810-PA"/>
    <property type="gene ID" value="PHUM483810"/>
</dbReference>
<name>E0VWH5_PEDHC</name>
<dbReference type="GeneID" id="8231421"/>
<dbReference type="InParanoid" id="E0VWH5"/>
<reference evidence="2" key="3">
    <citation type="submission" date="2020-05" db="UniProtKB">
        <authorList>
            <consortium name="EnsemblMetazoa"/>
        </authorList>
    </citation>
    <scope>IDENTIFICATION</scope>
    <source>
        <strain evidence="2">USDA</strain>
    </source>
</reference>
<proteinExistence type="predicted"/>
<dbReference type="Proteomes" id="UP000009046">
    <property type="component" value="Unassembled WGS sequence"/>
</dbReference>
<organism>
    <name type="scientific">Pediculus humanus subsp. corporis</name>
    <name type="common">Body louse</name>
    <dbReference type="NCBI Taxonomy" id="121224"/>
    <lineage>
        <taxon>Eukaryota</taxon>
        <taxon>Metazoa</taxon>
        <taxon>Ecdysozoa</taxon>
        <taxon>Arthropoda</taxon>
        <taxon>Hexapoda</taxon>
        <taxon>Insecta</taxon>
        <taxon>Pterygota</taxon>
        <taxon>Neoptera</taxon>
        <taxon>Paraneoptera</taxon>
        <taxon>Psocodea</taxon>
        <taxon>Troctomorpha</taxon>
        <taxon>Phthiraptera</taxon>
        <taxon>Anoplura</taxon>
        <taxon>Pediculidae</taxon>
        <taxon>Pediculus</taxon>
    </lineage>
</organism>
<dbReference type="EMBL" id="DS235820">
    <property type="protein sequence ID" value="EEB17731.1"/>
    <property type="molecule type" value="Genomic_DNA"/>
</dbReference>
<dbReference type="KEGG" id="phu:Phum_PHUM483810"/>
<protein>
    <submittedName>
        <fullName evidence="1 2">Uncharacterized protein</fullName>
    </submittedName>
</protein>
<dbReference type="HOGENOM" id="CLU_2402312_0_0_1"/>
<gene>
    <name evidence="2" type="primary">8231421</name>
    <name evidence="1" type="ORF">Phum_PHUM483810</name>
</gene>
<evidence type="ECO:0000313" key="3">
    <source>
        <dbReference type="Proteomes" id="UP000009046"/>
    </source>
</evidence>
<evidence type="ECO:0000313" key="1">
    <source>
        <dbReference type="EMBL" id="EEB17731.1"/>
    </source>
</evidence>
<dbReference type="EMBL" id="AAZO01005864">
    <property type="status" value="NOT_ANNOTATED_CDS"/>
    <property type="molecule type" value="Genomic_DNA"/>
</dbReference>
<accession>E0VWH5</accession>
<dbReference type="AlphaFoldDB" id="E0VWH5"/>
<reference evidence="1" key="2">
    <citation type="submission" date="2007-04" db="EMBL/GenBank/DDBJ databases">
        <title>The genome of the human body louse.</title>
        <authorList>
            <consortium name="The Human Body Louse Genome Consortium"/>
            <person name="Kirkness E."/>
            <person name="Walenz B."/>
            <person name="Hass B."/>
            <person name="Bruggner R."/>
            <person name="Strausberg R."/>
        </authorList>
    </citation>
    <scope>NUCLEOTIDE SEQUENCE</scope>
    <source>
        <strain evidence="1">USDA</strain>
    </source>
</reference>
<dbReference type="CTD" id="8231421"/>
<dbReference type="VEuPathDB" id="VectorBase:PHUM483810"/>
<sequence>MADFLRSGSGGGGGGVSFSGRTLKELKCVHILLPIFLTYISVSEEGEKKVIRRGDESNLRKNDEMCCCCNITSLLIFEMDSQRETIHSTFRET</sequence>